<comment type="caution">
    <text evidence="1">The sequence shown here is derived from an EMBL/GenBank/DDBJ whole genome shotgun (WGS) entry which is preliminary data.</text>
</comment>
<reference evidence="1" key="1">
    <citation type="journal article" date="2015" name="Nature">
        <title>Complex archaea that bridge the gap between prokaryotes and eukaryotes.</title>
        <authorList>
            <person name="Spang A."/>
            <person name="Saw J.H."/>
            <person name="Jorgensen S.L."/>
            <person name="Zaremba-Niedzwiedzka K."/>
            <person name="Martijn J."/>
            <person name="Lind A.E."/>
            <person name="van Eijk R."/>
            <person name="Schleper C."/>
            <person name="Guy L."/>
            <person name="Ettema T.J."/>
        </authorList>
    </citation>
    <scope>NUCLEOTIDE SEQUENCE</scope>
</reference>
<proteinExistence type="predicted"/>
<dbReference type="EMBL" id="LAZR01070426">
    <property type="protein sequence ID" value="KKK41087.1"/>
    <property type="molecule type" value="Genomic_DNA"/>
</dbReference>
<dbReference type="AlphaFoldDB" id="A0A0F8V9D6"/>
<organism evidence="1">
    <name type="scientific">marine sediment metagenome</name>
    <dbReference type="NCBI Taxonomy" id="412755"/>
    <lineage>
        <taxon>unclassified sequences</taxon>
        <taxon>metagenomes</taxon>
        <taxon>ecological metagenomes</taxon>
    </lineage>
</organism>
<evidence type="ECO:0000313" key="1">
    <source>
        <dbReference type="EMBL" id="KKK41087.1"/>
    </source>
</evidence>
<accession>A0A0F8V9D6</accession>
<name>A0A0F8V9D6_9ZZZZ</name>
<gene>
    <name evidence="1" type="ORF">LCGC14_2852670</name>
</gene>
<sequence>MKTNYHAGLKVLMNLNLEECLKTLGDENKMIEMVVELMDGKAENETEASKILEKNCLI</sequence>
<protein>
    <submittedName>
        <fullName evidence="1">Uncharacterized protein</fullName>
    </submittedName>
</protein>